<comment type="caution">
    <text evidence="1">The sequence shown here is derived from an EMBL/GenBank/DDBJ whole genome shotgun (WGS) entry which is preliminary data.</text>
</comment>
<accession>A0A2M7R8Z6</accession>
<dbReference type="AlphaFoldDB" id="A0A2M7R8Z6"/>
<dbReference type="Pfam" id="PF08843">
    <property type="entry name" value="AbiEii"/>
    <property type="match status" value="1"/>
</dbReference>
<evidence type="ECO:0008006" key="3">
    <source>
        <dbReference type="Google" id="ProtNLM"/>
    </source>
</evidence>
<reference evidence="2" key="1">
    <citation type="submission" date="2017-09" db="EMBL/GenBank/DDBJ databases">
        <title>Depth-based differentiation of microbial function through sediment-hosted aquifers and enrichment of novel symbionts in the deep terrestrial subsurface.</title>
        <authorList>
            <person name="Probst A.J."/>
            <person name="Ladd B."/>
            <person name="Jarett J.K."/>
            <person name="Geller-Mcgrath D.E."/>
            <person name="Sieber C.M.K."/>
            <person name="Emerson J.B."/>
            <person name="Anantharaman K."/>
            <person name="Thomas B.C."/>
            <person name="Malmstrom R."/>
            <person name="Stieglmeier M."/>
            <person name="Klingl A."/>
            <person name="Woyke T."/>
            <person name="Ryan C.M."/>
            <person name="Banfield J.F."/>
        </authorList>
    </citation>
    <scope>NUCLEOTIDE SEQUENCE [LARGE SCALE GENOMIC DNA]</scope>
</reference>
<proteinExistence type="predicted"/>
<protein>
    <recommendedName>
        <fullName evidence="3">Nucleotidyl transferase AbiEii/AbiGii toxin family protein</fullName>
    </recommendedName>
</protein>
<gene>
    <name evidence="1" type="ORF">COY72_01190</name>
</gene>
<name>A0A2M7R8Z6_9BACT</name>
<evidence type="ECO:0000313" key="2">
    <source>
        <dbReference type="Proteomes" id="UP000230055"/>
    </source>
</evidence>
<dbReference type="Proteomes" id="UP000230055">
    <property type="component" value="Unassembled WGS sequence"/>
</dbReference>
<evidence type="ECO:0000313" key="1">
    <source>
        <dbReference type="EMBL" id="PIY90867.1"/>
    </source>
</evidence>
<dbReference type="Gene3D" id="3.10.450.620">
    <property type="entry name" value="JHP933, nucleotidyltransferase-like core domain"/>
    <property type="match status" value="1"/>
</dbReference>
<dbReference type="InterPro" id="IPR014942">
    <property type="entry name" value="AbiEii"/>
</dbReference>
<dbReference type="EMBL" id="PFLX01000031">
    <property type="protein sequence ID" value="PIY90867.1"/>
    <property type="molecule type" value="Genomic_DNA"/>
</dbReference>
<sequence length="222" mass="26433">MGKDLLTSKQFDFLELAAQKKEIIKRFYLTGGSALAAFYLNHRVSKDLDFFSEKEEVPPKIIEVFLRKISSQLGIVKIERSQFLGLFSYYLIYSDRASLKVDFNYYPFPRIEKGEIYKGLEIASIYDIAVDKLHTLFMKPRGRDYVDLYFILKEKNYPLKKLILDAKAKFDWNIDRLNLAAQFLRVKDFEEILKMRKPFKRKEMENFFLNEAKKLKKEIFKD</sequence>
<organism evidence="1 2">
    <name type="scientific">Candidatus Nealsonbacteria bacterium CG_4_10_14_0_8_um_filter_35_10</name>
    <dbReference type="NCBI Taxonomy" id="1974683"/>
    <lineage>
        <taxon>Bacteria</taxon>
        <taxon>Candidatus Nealsoniibacteriota</taxon>
    </lineage>
</organism>